<evidence type="ECO:0000256" key="3">
    <source>
        <dbReference type="ARBA" id="ARBA00023315"/>
    </source>
</evidence>
<dbReference type="AlphaFoldDB" id="A0A7C3QSY4"/>
<dbReference type="SUPFAM" id="SSF53659">
    <property type="entry name" value="Isocitrate/Isopropylmalate dehydrogenase-like"/>
    <property type="match status" value="1"/>
</dbReference>
<dbReference type="InterPro" id="IPR050500">
    <property type="entry name" value="Phos_Acetyltrans/Butyryltrans"/>
</dbReference>
<gene>
    <name evidence="5" type="ORF">ENX03_01595</name>
</gene>
<evidence type="ECO:0000256" key="2">
    <source>
        <dbReference type="ARBA" id="ARBA00022679"/>
    </source>
</evidence>
<proteinExistence type="inferred from homology"/>
<evidence type="ECO:0000259" key="4">
    <source>
        <dbReference type="Pfam" id="PF01515"/>
    </source>
</evidence>
<organism evidence="5">
    <name type="scientific">Leptospirillum ferriphilum</name>
    <dbReference type="NCBI Taxonomy" id="178606"/>
    <lineage>
        <taxon>Bacteria</taxon>
        <taxon>Pseudomonadati</taxon>
        <taxon>Nitrospirota</taxon>
        <taxon>Nitrospiria</taxon>
        <taxon>Nitrospirales</taxon>
        <taxon>Nitrospiraceae</taxon>
        <taxon>Leptospirillum</taxon>
    </lineage>
</organism>
<keyword evidence="3" id="KW-0012">Acyltransferase</keyword>
<keyword evidence="2 5" id="KW-0808">Transferase</keyword>
<dbReference type="Pfam" id="PF01515">
    <property type="entry name" value="PTA_PTB"/>
    <property type="match status" value="1"/>
</dbReference>
<dbReference type="EMBL" id="DTMM01000030">
    <property type="protein sequence ID" value="HFT92635.1"/>
    <property type="molecule type" value="Genomic_DNA"/>
</dbReference>
<dbReference type="PANTHER" id="PTHR43356:SF2">
    <property type="entry name" value="PHOSPHATE ACETYLTRANSFERASE"/>
    <property type="match status" value="1"/>
</dbReference>
<name>A0A7C3QSY4_9BACT</name>
<accession>A0A7C3QSY4</accession>
<comment type="caution">
    <text evidence="5">The sequence shown here is derived from an EMBL/GenBank/DDBJ whole genome shotgun (WGS) entry which is preliminary data.</text>
</comment>
<feature type="domain" description="Phosphate acetyl/butaryl transferase" evidence="4">
    <location>
        <begin position="77"/>
        <end position="286"/>
    </location>
</feature>
<dbReference type="GO" id="GO:0016746">
    <property type="term" value="F:acyltransferase activity"/>
    <property type="evidence" value="ECO:0007669"/>
    <property type="project" value="UniProtKB-KW"/>
</dbReference>
<evidence type="ECO:0000256" key="1">
    <source>
        <dbReference type="ARBA" id="ARBA00005656"/>
    </source>
</evidence>
<dbReference type="NCBIfam" id="NF006045">
    <property type="entry name" value="PRK08190.1"/>
    <property type="match status" value="1"/>
</dbReference>
<sequence length="303" mass="32507">MATSGLFDRLINEALQYPPLPVAVVDPEEVHVLEAILEATRGKLLRPVLVGAPNRIREFYTRLPELTSIPVEDGGDDPVSFSVKLYHTGQVSALVKGHVPTAELLHGFLKQLNIKERLSHIFIAELSSYPKLLFITDAAINIAPDLETKADILRNAIELARKLGINLPKVAVLSAIEFVNPAIPSTIDAACLAKMSERGQIRNAIVDGPLAFDNAISLESSTIKRIHSPVSGDVDILLVPDMVSGNILAKDLEYLAGATLAGLVVGAGSVPIILNSRSDSPRSRLVSCAVASLAFHRQTNKGP</sequence>
<dbReference type="PANTHER" id="PTHR43356">
    <property type="entry name" value="PHOSPHATE ACETYLTRANSFERASE"/>
    <property type="match status" value="1"/>
</dbReference>
<reference evidence="5" key="1">
    <citation type="journal article" date="2020" name="mSystems">
        <title>Genome- and Community-Level Interaction Insights into Carbon Utilization and Element Cycling Functions of Hydrothermarchaeota in Hydrothermal Sediment.</title>
        <authorList>
            <person name="Zhou Z."/>
            <person name="Liu Y."/>
            <person name="Xu W."/>
            <person name="Pan J."/>
            <person name="Luo Z.H."/>
            <person name="Li M."/>
        </authorList>
    </citation>
    <scope>NUCLEOTIDE SEQUENCE [LARGE SCALE GENOMIC DNA]</scope>
    <source>
        <strain evidence="5">SpSt-902</strain>
    </source>
</reference>
<dbReference type="InterPro" id="IPR002505">
    <property type="entry name" value="PTA_PTB"/>
</dbReference>
<dbReference type="PIRSF" id="PIRSF000428">
    <property type="entry name" value="P_Ac_trans"/>
    <property type="match status" value="1"/>
</dbReference>
<protein>
    <submittedName>
        <fullName evidence="5">Bifunctional enoyl-CoA hydratase/phosphate acetyltransferase</fullName>
    </submittedName>
</protein>
<comment type="similarity">
    <text evidence="1">Belongs to the phosphate acetyltransferase and butyryltransferase family.</text>
</comment>
<evidence type="ECO:0000313" key="5">
    <source>
        <dbReference type="EMBL" id="HFT92635.1"/>
    </source>
</evidence>
<dbReference type="Gene3D" id="3.40.718.10">
    <property type="entry name" value="Isopropylmalate Dehydrogenase"/>
    <property type="match status" value="1"/>
</dbReference>
<dbReference type="InterPro" id="IPR012147">
    <property type="entry name" value="P_Ac_Bu_trans"/>
</dbReference>